<feature type="compositionally biased region" description="Polar residues" evidence="1">
    <location>
        <begin position="101"/>
        <end position="114"/>
    </location>
</feature>
<organism evidence="2">
    <name type="scientific">Tanacetum cinerariifolium</name>
    <name type="common">Dalmatian daisy</name>
    <name type="synonym">Chrysanthemum cinerariifolium</name>
    <dbReference type="NCBI Taxonomy" id="118510"/>
    <lineage>
        <taxon>Eukaryota</taxon>
        <taxon>Viridiplantae</taxon>
        <taxon>Streptophyta</taxon>
        <taxon>Embryophyta</taxon>
        <taxon>Tracheophyta</taxon>
        <taxon>Spermatophyta</taxon>
        <taxon>Magnoliopsida</taxon>
        <taxon>eudicotyledons</taxon>
        <taxon>Gunneridae</taxon>
        <taxon>Pentapetalae</taxon>
        <taxon>asterids</taxon>
        <taxon>campanulids</taxon>
        <taxon>Asterales</taxon>
        <taxon>Asteraceae</taxon>
        <taxon>Asteroideae</taxon>
        <taxon>Anthemideae</taxon>
        <taxon>Anthemidinae</taxon>
        <taxon>Tanacetum</taxon>
    </lineage>
</organism>
<sequence length="168" mass="19782">MNNLEKQLNNEILHEKDIKSALSVIKVQFDKFIHSEMLNSSNYNSNAQEVRQDFKDYTQIEAQSFNDLIIQHMESIKQCIVERARHEQELQNRYKLQWDFTDNGNDQGLENQRNTSRDERSKSRNECNDKSTSGDDTDIRPSYDTKPIVEVPYTAEYNVFVVDTQHSE</sequence>
<accession>A0A6L2JP49</accession>
<comment type="caution">
    <text evidence="2">The sequence shown here is derived from an EMBL/GenBank/DDBJ whole genome shotgun (WGS) entry which is preliminary data.</text>
</comment>
<gene>
    <name evidence="2" type="ORF">Tci_010701</name>
</gene>
<dbReference type="AlphaFoldDB" id="A0A6L2JP49"/>
<evidence type="ECO:0000313" key="2">
    <source>
        <dbReference type="EMBL" id="GEU38723.1"/>
    </source>
</evidence>
<feature type="compositionally biased region" description="Basic and acidic residues" evidence="1">
    <location>
        <begin position="115"/>
        <end position="143"/>
    </location>
</feature>
<proteinExistence type="predicted"/>
<protein>
    <submittedName>
        <fullName evidence="2">Uncharacterized protein</fullName>
    </submittedName>
</protein>
<dbReference type="EMBL" id="BKCJ010001086">
    <property type="protein sequence ID" value="GEU38723.1"/>
    <property type="molecule type" value="Genomic_DNA"/>
</dbReference>
<evidence type="ECO:0000256" key="1">
    <source>
        <dbReference type="SAM" id="MobiDB-lite"/>
    </source>
</evidence>
<feature type="region of interest" description="Disordered" evidence="1">
    <location>
        <begin position="101"/>
        <end position="148"/>
    </location>
</feature>
<reference evidence="2" key="1">
    <citation type="journal article" date="2019" name="Sci. Rep.">
        <title>Draft genome of Tanacetum cinerariifolium, the natural source of mosquito coil.</title>
        <authorList>
            <person name="Yamashiro T."/>
            <person name="Shiraishi A."/>
            <person name="Satake H."/>
            <person name="Nakayama K."/>
        </authorList>
    </citation>
    <scope>NUCLEOTIDE SEQUENCE</scope>
</reference>
<name>A0A6L2JP49_TANCI</name>